<feature type="region of interest" description="Disordered" evidence="2">
    <location>
        <begin position="534"/>
        <end position="590"/>
    </location>
</feature>
<dbReference type="PANTHER" id="PTHR23159">
    <property type="entry name" value="CENTROSOMAL PROTEIN 2"/>
    <property type="match status" value="1"/>
</dbReference>
<dbReference type="PANTHER" id="PTHR23159:SF31">
    <property type="entry name" value="CENTROSOME-ASSOCIATED PROTEIN CEP250 ISOFORM X1"/>
    <property type="match status" value="1"/>
</dbReference>
<evidence type="ECO:0000313" key="3">
    <source>
        <dbReference type="EMBL" id="CAE0495309.1"/>
    </source>
</evidence>
<feature type="coiled-coil region" evidence="1">
    <location>
        <begin position="257"/>
        <end position="353"/>
    </location>
</feature>
<feature type="region of interest" description="Disordered" evidence="2">
    <location>
        <begin position="1"/>
        <end position="156"/>
    </location>
</feature>
<feature type="coiled-coil region" evidence="1">
    <location>
        <begin position="396"/>
        <end position="473"/>
    </location>
</feature>
<name>A0A7S3QWN8_DUNTE</name>
<protein>
    <submittedName>
        <fullName evidence="3">Uncharacterized protein</fullName>
    </submittedName>
</protein>
<organism evidence="3">
    <name type="scientific">Dunaliella tertiolecta</name>
    <name type="common">Green alga</name>
    <dbReference type="NCBI Taxonomy" id="3047"/>
    <lineage>
        <taxon>Eukaryota</taxon>
        <taxon>Viridiplantae</taxon>
        <taxon>Chlorophyta</taxon>
        <taxon>core chlorophytes</taxon>
        <taxon>Chlorophyceae</taxon>
        <taxon>CS clade</taxon>
        <taxon>Chlamydomonadales</taxon>
        <taxon>Dunaliellaceae</taxon>
        <taxon>Dunaliella</taxon>
    </lineage>
</organism>
<keyword evidence="1" id="KW-0175">Coiled coil</keyword>
<feature type="compositionally biased region" description="Polar residues" evidence="2">
    <location>
        <begin position="52"/>
        <end position="63"/>
    </location>
</feature>
<feature type="compositionally biased region" description="Polar residues" evidence="2">
    <location>
        <begin position="135"/>
        <end position="156"/>
    </location>
</feature>
<evidence type="ECO:0000256" key="1">
    <source>
        <dbReference type="SAM" id="Coils"/>
    </source>
</evidence>
<feature type="compositionally biased region" description="Basic and acidic residues" evidence="2">
    <location>
        <begin position="1"/>
        <end position="10"/>
    </location>
</feature>
<proteinExistence type="predicted"/>
<reference evidence="3" key="1">
    <citation type="submission" date="2021-01" db="EMBL/GenBank/DDBJ databases">
        <authorList>
            <person name="Corre E."/>
            <person name="Pelletier E."/>
            <person name="Niang G."/>
            <person name="Scheremetjew M."/>
            <person name="Finn R."/>
            <person name="Kale V."/>
            <person name="Holt S."/>
            <person name="Cochrane G."/>
            <person name="Meng A."/>
            <person name="Brown T."/>
            <person name="Cohen L."/>
        </authorList>
    </citation>
    <scope>NUCLEOTIDE SEQUENCE</scope>
    <source>
        <strain evidence="3">CCMP1320</strain>
    </source>
</reference>
<feature type="compositionally biased region" description="Basic and acidic residues" evidence="2">
    <location>
        <begin position="564"/>
        <end position="583"/>
    </location>
</feature>
<sequence>MRKSSKPSDDLRDDDQPISTRALRASVRNRQQGKYQRENADNTSNKLHRTSTQKNPSYSSIVPHNSGDIDCLPMPPSHPTHSTTPPIVPRLNLGGPSATAPTSNTPPIVPRLNLGGALNGSPAAPTPPIIPKLNLNKSSSVPTPSEDSPSELQQAQAEIQGLKCENMRLLLDKSSAHQRMQEVCQERDSLQAELARLKKDHSKAVLEQKSLAEELAQCQQQLSEVAASSKVASTTSEIYTRALSQTVALRMSHAGEMEELQQVMEEKDEAVHMLEELVMKLQEEMQALQGSKEQVQVVQQMLEGATSEREQLVEEIEEVRREWAVALEENKSLQQELEEKVQAEGRLGREKQELMGQLVQMKAALEEHATPQPDEQHSAVSSSAVPHDLPAALSLLQRRSVQNETLRQQKRELEDELDGALAELQMLKDQAQLNSALNRLMGEREAERIAQSLAEAQELRARQGAEADEAEKVKALEHKQLGKLQRQQQGKGKRMLGCALRCVARLGVYSVVAVATVAGTHSQQGRGLVDRLTAQGGRAQQVSTSAAAAGSPHPEQEGPSTSSTDRKMERKSPGPHFSDDSPRRRLSRYY</sequence>
<accession>A0A7S3QWN8</accession>
<dbReference type="EMBL" id="HBIP01017628">
    <property type="protein sequence ID" value="CAE0495309.1"/>
    <property type="molecule type" value="Transcribed_RNA"/>
</dbReference>
<feature type="compositionally biased region" description="Low complexity" evidence="2">
    <location>
        <begin position="96"/>
        <end position="106"/>
    </location>
</feature>
<dbReference type="AlphaFoldDB" id="A0A7S3QWN8"/>
<evidence type="ECO:0000256" key="2">
    <source>
        <dbReference type="SAM" id="MobiDB-lite"/>
    </source>
</evidence>
<gene>
    <name evidence="3" type="ORF">DTER00134_LOCUS10382</name>
</gene>